<dbReference type="GO" id="GO:0051301">
    <property type="term" value="P:cell division"/>
    <property type="evidence" value="ECO:0007669"/>
    <property type="project" value="UniProtKB-KW"/>
</dbReference>
<dbReference type="InterPro" id="IPR023093">
    <property type="entry name" value="ScpA-like_C"/>
</dbReference>
<keyword evidence="1 5" id="KW-0132">Cell division</keyword>
<dbReference type="NCBIfam" id="NF000995">
    <property type="entry name" value="PRK00104.1-4"/>
    <property type="match status" value="1"/>
</dbReference>
<proteinExistence type="inferred from homology"/>
<comment type="subunit">
    <text evidence="5">Component of a cohesin-like complex composed of ScpA, ScpB and the Smc homodimer, in which ScpA and ScpB bind to the head domain of Smc. The presence of the three proteins is required for the association of the complex with DNA.</text>
</comment>
<evidence type="ECO:0000256" key="2">
    <source>
        <dbReference type="ARBA" id="ARBA00022829"/>
    </source>
</evidence>
<evidence type="ECO:0000256" key="1">
    <source>
        <dbReference type="ARBA" id="ARBA00022618"/>
    </source>
</evidence>
<dbReference type="PANTHER" id="PTHR33969:SF2">
    <property type="entry name" value="SEGREGATION AND CONDENSATION PROTEIN A"/>
    <property type="match status" value="1"/>
</dbReference>
<dbReference type="GO" id="GO:0006260">
    <property type="term" value="P:DNA replication"/>
    <property type="evidence" value="ECO:0007669"/>
    <property type="project" value="UniProtKB-UniRule"/>
</dbReference>
<evidence type="ECO:0000256" key="5">
    <source>
        <dbReference type="HAMAP-Rule" id="MF_01805"/>
    </source>
</evidence>
<accession>A0A942UKD7</accession>
<evidence type="ECO:0000256" key="4">
    <source>
        <dbReference type="ARBA" id="ARBA00044777"/>
    </source>
</evidence>
<keyword evidence="7" id="KW-1185">Reference proteome</keyword>
<keyword evidence="5" id="KW-0963">Cytoplasm</keyword>
<dbReference type="Gene3D" id="1.10.10.580">
    <property type="entry name" value="Structural maintenance of chromosome 1. Chain E"/>
    <property type="match status" value="1"/>
</dbReference>
<evidence type="ECO:0000313" key="6">
    <source>
        <dbReference type="EMBL" id="MBS4222305.1"/>
    </source>
</evidence>
<keyword evidence="2 5" id="KW-0159">Chromosome partition</keyword>
<dbReference type="Pfam" id="PF02616">
    <property type="entry name" value="SMC_ScpA"/>
    <property type="match status" value="1"/>
</dbReference>
<dbReference type="Gene3D" id="6.10.250.2410">
    <property type="match status" value="1"/>
</dbReference>
<dbReference type="HAMAP" id="MF_01805">
    <property type="entry name" value="ScpA"/>
    <property type="match status" value="1"/>
</dbReference>
<comment type="subcellular location">
    <subcellularLocation>
        <location evidence="5">Cytoplasm</location>
    </subcellularLocation>
    <text evidence="5">Associated with two foci at the outer edges of the nucleoid region in young cells, and at four foci within both cell halves in older cells.</text>
</comment>
<dbReference type="RefSeq" id="WP_213097259.1">
    <property type="nucleotide sequence ID" value="NZ_JAGYPH010000001.1"/>
</dbReference>
<name>A0A942UKD7_9BACI</name>
<reference evidence="6 7" key="1">
    <citation type="submission" date="2021-05" db="EMBL/GenBank/DDBJ databases">
        <title>Novel Bacillus species.</title>
        <authorList>
            <person name="Liu G."/>
        </authorList>
    </citation>
    <scope>NUCLEOTIDE SEQUENCE [LARGE SCALE GENOMIC DNA]</scope>
    <source>
        <strain evidence="6 7">FJAT-49682</strain>
    </source>
</reference>
<dbReference type="GO" id="GO:0007059">
    <property type="term" value="P:chromosome segregation"/>
    <property type="evidence" value="ECO:0007669"/>
    <property type="project" value="UniProtKB-UniRule"/>
</dbReference>
<dbReference type="PANTHER" id="PTHR33969">
    <property type="entry name" value="SEGREGATION AND CONDENSATION PROTEIN A"/>
    <property type="match status" value="1"/>
</dbReference>
<sequence length="252" mass="29402">MEYQVKIDAFEGPLDLLLHLINRLEIDIYDIPVAEISEQYLIYINAMTELELDGASEYLVMAATLLAIKSKMLLPKYDYDDEIEEHIYEEEDPRDELVEQLIEYKKFKEAAQALKQKEFERGQMYTKPPSDLSAYAESTHSLHVDFNVSIYDMLGAYHKLVRRKKLKKPISAKISNQEISIDDRMTEILHELRNNESRFSFYELFPNDDKQHIVITFLAVLELMKRNEIHVEQEGIFGEIFLTGRKESGAVG</sequence>
<evidence type="ECO:0000256" key="3">
    <source>
        <dbReference type="ARBA" id="ARBA00023306"/>
    </source>
</evidence>
<gene>
    <name evidence="5" type="primary">scpA</name>
    <name evidence="6" type="ORF">KHA91_05975</name>
</gene>
<dbReference type="GO" id="GO:0005737">
    <property type="term" value="C:cytoplasm"/>
    <property type="evidence" value="ECO:0007669"/>
    <property type="project" value="UniProtKB-SubCell"/>
</dbReference>
<protein>
    <recommendedName>
        <fullName evidence="4 5">Segregation and condensation protein A</fullName>
    </recommendedName>
</protein>
<organism evidence="6 7">
    <name type="scientific">Lederbergia citrea</name>
    <dbReference type="NCBI Taxonomy" id="2833581"/>
    <lineage>
        <taxon>Bacteria</taxon>
        <taxon>Bacillati</taxon>
        <taxon>Bacillota</taxon>
        <taxon>Bacilli</taxon>
        <taxon>Bacillales</taxon>
        <taxon>Bacillaceae</taxon>
        <taxon>Lederbergia</taxon>
    </lineage>
</organism>
<dbReference type="NCBIfam" id="NF000994">
    <property type="entry name" value="PRK00104.1-3"/>
    <property type="match status" value="1"/>
</dbReference>
<comment type="similarity">
    <text evidence="5">Belongs to the ScpA family.</text>
</comment>
<dbReference type="InterPro" id="IPR003768">
    <property type="entry name" value="ScpA"/>
</dbReference>
<comment type="caution">
    <text evidence="6">The sequence shown here is derived from an EMBL/GenBank/DDBJ whole genome shotgun (WGS) entry which is preliminary data.</text>
</comment>
<comment type="function">
    <text evidence="5">Participates in chromosomal partition during cell division. May act via the formation of a condensin-like complex containing Smc and ScpB that pull DNA away from mid-cell into both cell halves.</text>
</comment>
<dbReference type="Proteomes" id="UP000676456">
    <property type="component" value="Unassembled WGS sequence"/>
</dbReference>
<dbReference type="EMBL" id="JAGYPN010000001">
    <property type="protein sequence ID" value="MBS4222305.1"/>
    <property type="molecule type" value="Genomic_DNA"/>
</dbReference>
<keyword evidence="3 5" id="KW-0131">Cell cycle</keyword>
<evidence type="ECO:0000313" key="7">
    <source>
        <dbReference type="Proteomes" id="UP000676456"/>
    </source>
</evidence>
<dbReference type="AlphaFoldDB" id="A0A942UKD7"/>